<keyword evidence="3" id="KW-0902">Two-component regulatory system</keyword>
<dbReference type="Proteomes" id="UP000509458">
    <property type="component" value="Chromosome"/>
</dbReference>
<dbReference type="InterPro" id="IPR011712">
    <property type="entry name" value="Sig_transdc_His_kin_sub3_dim/P"/>
</dbReference>
<dbReference type="RefSeq" id="WP_179984357.1">
    <property type="nucleotide sequence ID" value="NZ_LR812090.1"/>
</dbReference>
<evidence type="ECO:0000256" key="4">
    <source>
        <dbReference type="SAM" id="Phobius"/>
    </source>
</evidence>
<feature type="transmembrane region" description="Helical" evidence="4">
    <location>
        <begin position="53"/>
        <end position="70"/>
    </location>
</feature>
<dbReference type="Gene3D" id="1.20.5.1930">
    <property type="match status" value="1"/>
</dbReference>
<evidence type="ECO:0000313" key="7">
    <source>
        <dbReference type="Proteomes" id="UP000509458"/>
    </source>
</evidence>
<feature type="transmembrane region" description="Helical" evidence="4">
    <location>
        <begin position="169"/>
        <end position="187"/>
    </location>
</feature>
<sequence>MRSHNSMQNNVDAVPARHLDEGTANVGKSTNHVDDKDATPVMPLLGSGRKKRWSHGSLFFSLFFFVPLIISRPLPVEIWVLQTLGYLSFVALYVKAISQPVKALPSYLLVMFLLSVGCSFQNPGGATIIGFIAFIIGYYNSFKTGFASISIMMIVLFTLNITMFENAHFLLGASIINSLVLFGFGVMERKETLHGLKESQQAEALRVLSAIAERERIGRDLHDVAGHALSSISLKAQLADKLISKDKIADAHREVKALAQLSQALLSDIRQAVSDIKQLSLGDEIAKDKALLEENGFNVSTTIDDSALMKLSSKQESQLALIVKELTTNTLRYSKGKTVSINFDLNVNPLTLVMTYQDDGVVEDSGSIKEGNGLMGIRERAASIDADVRISFYPSVNVQLILENPSPEKVAL</sequence>
<evidence type="ECO:0000259" key="5">
    <source>
        <dbReference type="Pfam" id="PF07730"/>
    </source>
</evidence>
<keyword evidence="2 6" id="KW-0418">Kinase</keyword>
<feature type="transmembrane region" description="Helical" evidence="4">
    <location>
        <begin position="145"/>
        <end position="162"/>
    </location>
</feature>
<keyword evidence="4" id="KW-1133">Transmembrane helix</keyword>
<dbReference type="AlphaFoldDB" id="A0A6T9Y5Q1"/>
<dbReference type="PANTHER" id="PTHR24421:SF63">
    <property type="entry name" value="SENSOR HISTIDINE KINASE DESK"/>
    <property type="match status" value="1"/>
</dbReference>
<dbReference type="InterPro" id="IPR036890">
    <property type="entry name" value="HATPase_C_sf"/>
</dbReference>
<proteinExistence type="predicted"/>
<dbReference type="GO" id="GO:0016020">
    <property type="term" value="C:membrane"/>
    <property type="evidence" value="ECO:0007669"/>
    <property type="project" value="InterPro"/>
</dbReference>
<reference evidence="6 7" key="1">
    <citation type="submission" date="2020-06" db="EMBL/GenBank/DDBJ databases">
        <authorList>
            <person name="Duchaud E."/>
        </authorList>
    </citation>
    <scope>NUCLEOTIDE SEQUENCE [LARGE SCALE GENOMIC DNA]</scope>
    <source>
        <strain evidence="6">Alteromonas fortis</strain>
    </source>
</reference>
<dbReference type="Pfam" id="PF07730">
    <property type="entry name" value="HisKA_3"/>
    <property type="match status" value="1"/>
</dbReference>
<feature type="transmembrane region" description="Helical" evidence="4">
    <location>
        <begin position="76"/>
        <end position="94"/>
    </location>
</feature>
<evidence type="ECO:0000313" key="6">
    <source>
        <dbReference type="EMBL" id="CAB9495088.1"/>
    </source>
</evidence>
<keyword evidence="4" id="KW-0472">Membrane</keyword>
<dbReference type="InterPro" id="IPR050482">
    <property type="entry name" value="Sensor_HK_TwoCompSys"/>
</dbReference>
<organism evidence="6 7">
    <name type="scientific">Alteromonas macleodii</name>
    <name type="common">Pseudoalteromonas macleodii</name>
    <dbReference type="NCBI Taxonomy" id="28108"/>
    <lineage>
        <taxon>Bacteria</taxon>
        <taxon>Pseudomonadati</taxon>
        <taxon>Pseudomonadota</taxon>
        <taxon>Gammaproteobacteria</taxon>
        <taxon>Alteromonadales</taxon>
        <taxon>Alteromonadaceae</taxon>
        <taxon>Alteromonas/Salinimonas group</taxon>
        <taxon>Alteromonas</taxon>
    </lineage>
</organism>
<accession>A0A6T9Y5Q1</accession>
<dbReference type="Gene3D" id="3.30.565.10">
    <property type="entry name" value="Histidine kinase-like ATPase, C-terminal domain"/>
    <property type="match status" value="1"/>
</dbReference>
<gene>
    <name evidence="6" type="ORF">ALFOR1_40481</name>
</gene>
<feature type="transmembrane region" description="Helical" evidence="4">
    <location>
        <begin position="106"/>
        <end position="139"/>
    </location>
</feature>
<dbReference type="PANTHER" id="PTHR24421">
    <property type="entry name" value="NITRATE/NITRITE SENSOR PROTEIN NARX-RELATED"/>
    <property type="match status" value="1"/>
</dbReference>
<evidence type="ECO:0000256" key="2">
    <source>
        <dbReference type="ARBA" id="ARBA00022777"/>
    </source>
</evidence>
<protein>
    <submittedName>
        <fullName evidence="6">Histidine kinase</fullName>
    </submittedName>
</protein>
<name>A0A6T9Y5Q1_ALTMA</name>
<keyword evidence="4" id="KW-0812">Transmembrane</keyword>
<keyword evidence="1" id="KW-0808">Transferase</keyword>
<dbReference type="EMBL" id="LR812090">
    <property type="protein sequence ID" value="CAB9495088.1"/>
    <property type="molecule type" value="Genomic_DNA"/>
</dbReference>
<dbReference type="GO" id="GO:0046983">
    <property type="term" value="F:protein dimerization activity"/>
    <property type="evidence" value="ECO:0007669"/>
    <property type="project" value="InterPro"/>
</dbReference>
<feature type="domain" description="Signal transduction histidine kinase subgroup 3 dimerisation and phosphoacceptor" evidence="5">
    <location>
        <begin position="213"/>
        <end position="278"/>
    </location>
</feature>
<evidence type="ECO:0000256" key="3">
    <source>
        <dbReference type="ARBA" id="ARBA00023012"/>
    </source>
</evidence>
<dbReference type="GO" id="GO:0000155">
    <property type="term" value="F:phosphorelay sensor kinase activity"/>
    <property type="evidence" value="ECO:0007669"/>
    <property type="project" value="InterPro"/>
</dbReference>
<evidence type="ECO:0000256" key="1">
    <source>
        <dbReference type="ARBA" id="ARBA00022679"/>
    </source>
</evidence>